<dbReference type="PANTHER" id="PTHR44329:SF246">
    <property type="entry name" value="SERINE_THREONINE-PROTEIN KINASE TNNI3K"/>
    <property type="match status" value="1"/>
</dbReference>
<dbReference type="InterPro" id="IPR001245">
    <property type="entry name" value="Ser-Thr/Tyr_kinase_cat_dom"/>
</dbReference>
<dbReference type="PANTHER" id="PTHR44329">
    <property type="entry name" value="SERINE/THREONINE-PROTEIN KINASE TNNI3K-RELATED"/>
    <property type="match status" value="1"/>
</dbReference>
<dbReference type="EMBL" id="JYDV01000010">
    <property type="protein sequence ID" value="KRZ43446.1"/>
    <property type="molecule type" value="Genomic_DNA"/>
</dbReference>
<dbReference type="Proteomes" id="UP000054826">
    <property type="component" value="Unassembled WGS sequence"/>
</dbReference>
<dbReference type="PROSITE" id="PS50297">
    <property type="entry name" value="ANK_REP_REGION"/>
    <property type="match status" value="4"/>
</dbReference>
<dbReference type="Gene3D" id="1.25.40.20">
    <property type="entry name" value="Ankyrin repeat-containing domain"/>
    <property type="match status" value="4"/>
</dbReference>
<feature type="region of interest" description="Disordered" evidence="4">
    <location>
        <begin position="723"/>
        <end position="743"/>
    </location>
</feature>
<keyword evidence="2" id="KW-0040">ANK repeat</keyword>
<dbReference type="Pfam" id="PF07714">
    <property type="entry name" value="PK_Tyr_Ser-Thr"/>
    <property type="match status" value="1"/>
</dbReference>
<keyword evidence="6" id="KW-0418">Kinase</keyword>
<accession>A0A0V1K8A6</accession>
<evidence type="ECO:0000256" key="3">
    <source>
        <dbReference type="PROSITE-ProRule" id="PRU10141"/>
    </source>
</evidence>
<dbReference type="InterPro" id="IPR017441">
    <property type="entry name" value="Protein_kinase_ATP_BS"/>
</dbReference>
<dbReference type="SMART" id="SM00248">
    <property type="entry name" value="ANK"/>
    <property type="match status" value="8"/>
</dbReference>
<proteinExistence type="inferred from homology"/>
<evidence type="ECO:0000256" key="1">
    <source>
        <dbReference type="ARBA" id="ARBA00005843"/>
    </source>
</evidence>
<dbReference type="PRINTS" id="PR01415">
    <property type="entry name" value="ANKYRIN"/>
</dbReference>
<feature type="repeat" description="ANK" evidence="2">
    <location>
        <begin position="85"/>
        <end position="117"/>
    </location>
</feature>
<dbReference type="PROSITE" id="PS00107">
    <property type="entry name" value="PROTEIN_KINASE_ATP"/>
    <property type="match status" value="1"/>
</dbReference>
<dbReference type="AlphaFoldDB" id="A0A0V1K8A6"/>
<comment type="similarity">
    <text evidence="1">Belongs to the protein kinase superfamily. TKL Ser/Thr protein kinase family.</text>
</comment>
<reference evidence="6 7" key="1">
    <citation type="submission" date="2015-01" db="EMBL/GenBank/DDBJ databases">
        <title>Evolution of Trichinella species and genotypes.</title>
        <authorList>
            <person name="Korhonen P.K."/>
            <person name="Edoardo P."/>
            <person name="Giuseppe L.R."/>
            <person name="Gasser R.B."/>
        </authorList>
    </citation>
    <scope>NUCLEOTIDE SEQUENCE [LARGE SCALE GENOMIC DNA]</scope>
    <source>
        <strain evidence="6">ISS176</strain>
    </source>
</reference>
<dbReference type="InterPro" id="IPR011009">
    <property type="entry name" value="Kinase-like_dom_sf"/>
</dbReference>
<dbReference type="PROSITE" id="PS50088">
    <property type="entry name" value="ANK_REPEAT"/>
    <property type="match status" value="5"/>
</dbReference>
<evidence type="ECO:0000256" key="4">
    <source>
        <dbReference type="SAM" id="MobiDB-lite"/>
    </source>
</evidence>
<dbReference type="InterPro" id="IPR002110">
    <property type="entry name" value="Ankyrin_rpt"/>
</dbReference>
<dbReference type="Gene3D" id="1.10.510.10">
    <property type="entry name" value="Transferase(Phosphotransferase) domain 1"/>
    <property type="match status" value="1"/>
</dbReference>
<dbReference type="InterPro" id="IPR036770">
    <property type="entry name" value="Ankyrin_rpt-contain_sf"/>
</dbReference>
<gene>
    <name evidence="6" type="primary">TNNI3K</name>
    <name evidence="6" type="ORF">T4C_5174</name>
</gene>
<dbReference type="GO" id="GO:0005524">
    <property type="term" value="F:ATP binding"/>
    <property type="evidence" value="ECO:0007669"/>
    <property type="project" value="UniProtKB-UniRule"/>
</dbReference>
<dbReference type="InterPro" id="IPR000719">
    <property type="entry name" value="Prot_kinase_dom"/>
</dbReference>
<keyword evidence="3" id="KW-0067">ATP-binding</keyword>
<feature type="domain" description="Protein kinase" evidence="5">
    <location>
        <begin position="463"/>
        <end position="718"/>
    </location>
</feature>
<keyword evidence="3" id="KW-0547">Nucleotide-binding</keyword>
<feature type="repeat" description="ANK" evidence="2">
    <location>
        <begin position="225"/>
        <end position="249"/>
    </location>
</feature>
<sequence>LISHLQMGNYMKRPKHSLSDELYDKISKGYRLSLELLERGVLNDNNFTSDSLLSQLLIACYENDVDRLKSMLENLNLDVNSISWRKMSLLHIAVLCEKSEIVKSLLEKEADVHQIDWASFTPLHLASYFGFTEIVRLLLLFSSNPNSLTGVQDTPLHLAALKGHYETVELLLSKPELCVVWPNQEKSTVFHYCAQFGHLEIMKLLLDDVQRYDIISACVHEGNLYGDTPLHNACYSNQFEIVKLLISRSGFDCLSKENMFSETPLHAACTAGKSVDLIGYLLKQPGVNVNCQGRDGHTPLHSACYNGHLKVVKFLLDQGADMDISANSQILRKFKYANNGVFGDSDVDFENTAKGPISVVSQTPIAWAYEQGKQMLFEICGKINFFHFIKGFDNIVNLLKDVKRSEYSRSSASECSYNSLNDYASVTLPSPMGKLKSVTKEKAEVLQLRNLLGNQYHIQMSDIDLQESVGSGSFGKVYKCVLNNRTVAVKRYRSWSVGSKSDVKMFCREVSIMSRLNHPNILQFIGACLDDPSQFALVTEFAQDGSLFSALHEEKRFFDAEFKFSICFDVASAMNYLHKRSYPIIHRDLNPHNILLKGNRALVADFGESRFVDSRDTDMTRQPGNLRWMAPEIFLQSGSYTTKADVFSYALCMWEIYTGDIPFVHLKPATAAAEMAYRNNRPLLSDAIPVKIQSLINKAWHSSVQYRPEFSVIMNELMGTKEQNKEDAASLPVEGDSTSNSQSEDSAVLLSISRFNDLLKLVDKNGYVVDPSQSVSGHRPEN</sequence>
<dbReference type="Pfam" id="PF13637">
    <property type="entry name" value="Ank_4"/>
    <property type="match status" value="1"/>
</dbReference>
<evidence type="ECO:0000313" key="6">
    <source>
        <dbReference type="EMBL" id="KRZ43446.1"/>
    </source>
</evidence>
<comment type="caution">
    <text evidence="6">The sequence shown here is derived from an EMBL/GenBank/DDBJ whole genome shotgun (WGS) entry which is preliminary data.</text>
</comment>
<dbReference type="SUPFAM" id="SSF48403">
    <property type="entry name" value="Ankyrin repeat"/>
    <property type="match status" value="1"/>
</dbReference>
<evidence type="ECO:0000256" key="2">
    <source>
        <dbReference type="PROSITE-ProRule" id="PRU00023"/>
    </source>
</evidence>
<organism evidence="6 7">
    <name type="scientific">Trichinella pseudospiralis</name>
    <name type="common">Parasitic roundworm</name>
    <dbReference type="NCBI Taxonomy" id="6337"/>
    <lineage>
        <taxon>Eukaryota</taxon>
        <taxon>Metazoa</taxon>
        <taxon>Ecdysozoa</taxon>
        <taxon>Nematoda</taxon>
        <taxon>Enoplea</taxon>
        <taxon>Dorylaimia</taxon>
        <taxon>Trichinellida</taxon>
        <taxon>Trichinellidae</taxon>
        <taxon>Trichinella</taxon>
    </lineage>
</organism>
<feature type="repeat" description="ANK" evidence="2">
    <location>
        <begin position="118"/>
        <end position="150"/>
    </location>
</feature>
<dbReference type="Gene3D" id="3.30.200.20">
    <property type="entry name" value="Phosphorylase Kinase, domain 1"/>
    <property type="match status" value="1"/>
</dbReference>
<dbReference type="GO" id="GO:0004674">
    <property type="term" value="F:protein serine/threonine kinase activity"/>
    <property type="evidence" value="ECO:0007669"/>
    <property type="project" value="TreeGrafter"/>
</dbReference>
<protein>
    <submittedName>
        <fullName evidence="6">Serine/threonine-protein kinase TNNI3K</fullName>
    </submittedName>
</protein>
<feature type="repeat" description="ANK" evidence="2">
    <location>
        <begin position="151"/>
        <end position="174"/>
    </location>
</feature>
<feature type="non-terminal residue" evidence="6">
    <location>
        <position position="1"/>
    </location>
</feature>
<dbReference type="InterPro" id="IPR051681">
    <property type="entry name" value="Ser/Thr_Kinases-Pseudokinases"/>
</dbReference>
<feature type="repeat" description="ANK" evidence="2">
    <location>
        <begin position="295"/>
        <end position="327"/>
    </location>
</feature>
<dbReference type="Pfam" id="PF12796">
    <property type="entry name" value="Ank_2"/>
    <property type="match status" value="2"/>
</dbReference>
<keyword evidence="6" id="KW-0808">Transferase</keyword>
<evidence type="ECO:0000313" key="7">
    <source>
        <dbReference type="Proteomes" id="UP000054826"/>
    </source>
</evidence>
<dbReference type="SUPFAM" id="SSF56112">
    <property type="entry name" value="Protein kinase-like (PK-like)"/>
    <property type="match status" value="1"/>
</dbReference>
<name>A0A0V1K8A6_TRIPS</name>
<dbReference type="PROSITE" id="PS50011">
    <property type="entry name" value="PROTEIN_KINASE_DOM"/>
    <property type="match status" value="1"/>
</dbReference>
<feature type="binding site" evidence="3">
    <location>
        <position position="490"/>
    </location>
    <ligand>
        <name>ATP</name>
        <dbReference type="ChEBI" id="CHEBI:30616"/>
    </ligand>
</feature>
<evidence type="ECO:0000259" key="5">
    <source>
        <dbReference type="PROSITE" id="PS50011"/>
    </source>
</evidence>